<evidence type="ECO:0000313" key="9">
    <source>
        <dbReference type="Proteomes" id="UP001349262"/>
    </source>
</evidence>
<feature type="transmembrane region" description="Helical" evidence="6">
    <location>
        <begin position="283"/>
        <end position="302"/>
    </location>
</feature>
<dbReference type="InterPro" id="IPR000620">
    <property type="entry name" value="EamA_dom"/>
</dbReference>
<evidence type="ECO:0000256" key="2">
    <source>
        <dbReference type="ARBA" id="ARBA00022475"/>
    </source>
</evidence>
<feature type="transmembrane region" description="Helical" evidence="6">
    <location>
        <begin position="72"/>
        <end position="92"/>
    </location>
</feature>
<dbReference type="PANTHER" id="PTHR32322:SF18">
    <property type="entry name" value="S-ADENOSYLMETHIONINE_S-ADENOSYLHOMOCYSTEINE TRANSPORTER"/>
    <property type="match status" value="1"/>
</dbReference>
<organism evidence="8 9">
    <name type="scientific">Methylobacterium radiotolerans</name>
    <dbReference type="NCBI Taxonomy" id="31998"/>
    <lineage>
        <taxon>Bacteria</taxon>
        <taxon>Pseudomonadati</taxon>
        <taxon>Pseudomonadota</taxon>
        <taxon>Alphaproteobacteria</taxon>
        <taxon>Hyphomicrobiales</taxon>
        <taxon>Methylobacteriaceae</taxon>
        <taxon>Methylobacterium</taxon>
    </lineage>
</organism>
<feature type="domain" description="EamA" evidence="7">
    <location>
        <begin position="46"/>
        <end position="176"/>
    </location>
</feature>
<dbReference type="InterPro" id="IPR037185">
    <property type="entry name" value="EmrE-like"/>
</dbReference>
<feature type="transmembrane region" description="Helical" evidence="6">
    <location>
        <begin position="161"/>
        <end position="177"/>
    </location>
</feature>
<protein>
    <submittedName>
        <fullName evidence="8">EamA family transporter</fullName>
    </submittedName>
</protein>
<dbReference type="Pfam" id="PF00892">
    <property type="entry name" value="EamA"/>
    <property type="match status" value="2"/>
</dbReference>
<evidence type="ECO:0000256" key="5">
    <source>
        <dbReference type="ARBA" id="ARBA00023136"/>
    </source>
</evidence>
<feature type="domain" description="EamA" evidence="7">
    <location>
        <begin position="192"/>
        <end position="324"/>
    </location>
</feature>
<dbReference type="InterPro" id="IPR050638">
    <property type="entry name" value="AA-Vitamin_Transporters"/>
</dbReference>
<name>A0ABU7T797_9HYPH</name>
<keyword evidence="5 6" id="KW-0472">Membrane</keyword>
<keyword evidence="3 6" id="KW-0812">Transmembrane</keyword>
<evidence type="ECO:0000256" key="1">
    <source>
        <dbReference type="ARBA" id="ARBA00004651"/>
    </source>
</evidence>
<evidence type="ECO:0000256" key="4">
    <source>
        <dbReference type="ARBA" id="ARBA00022989"/>
    </source>
</evidence>
<keyword evidence="4 6" id="KW-1133">Transmembrane helix</keyword>
<evidence type="ECO:0000313" key="8">
    <source>
        <dbReference type="EMBL" id="MEE7456167.1"/>
    </source>
</evidence>
<dbReference type="EMBL" id="MLBY01000003">
    <property type="protein sequence ID" value="MEE7456167.1"/>
    <property type="molecule type" value="Genomic_DNA"/>
</dbReference>
<feature type="transmembrane region" description="Helical" evidence="6">
    <location>
        <begin position="45"/>
        <end position="66"/>
    </location>
</feature>
<dbReference type="Proteomes" id="UP001349262">
    <property type="component" value="Unassembled WGS sequence"/>
</dbReference>
<dbReference type="Gene3D" id="1.10.3730.20">
    <property type="match status" value="1"/>
</dbReference>
<feature type="transmembrane region" description="Helical" evidence="6">
    <location>
        <begin position="308"/>
        <end position="326"/>
    </location>
</feature>
<comment type="caution">
    <text evidence="8">The sequence shown here is derived from an EMBL/GenBank/DDBJ whole genome shotgun (WGS) entry which is preliminary data.</text>
</comment>
<keyword evidence="2" id="KW-1003">Cell membrane</keyword>
<evidence type="ECO:0000256" key="6">
    <source>
        <dbReference type="SAM" id="Phobius"/>
    </source>
</evidence>
<feature type="transmembrane region" description="Helical" evidence="6">
    <location>
        <begin position="189"/>
        <end position="209"/>
    </location>
</feature>
<evidence type="ECO:0000256" key="3">
    <source>
        <dbReference type="ARBA" id="ARBA00022692"/>
    </source>
</evidence>
<dbReference type="SUPFAM" id="SSF103481">
    <property type="entry name" value="Multidrug resistance efflux transporter EmrE"/>
    <property type="match status" value="2"/>
</dbReference>
<feature type="transmembrane region" description="Helical" evidence="6">
    <location>
        <begin position="250"/>
        <end position="271"/>
    </location>
</feature>
<dbReference type="PANTHER" id="PTHR32322">
    <property type="entry name" value="INNER MEMBRANE TRANSPORTER"/>
    <property type="match status" value="1"/>
</dbReference>
<reference evidence="8 9" key="1">
    <citation type="journal article" date="2012" name="Genet. Mol. Biol.">
        <title>Analysis of 16S rRNA and mxaF genes revealing insights into Methylobacterium niche-specific plant association.</title>
        <authorList>
            <person name="Dourado M.N."/>
            <person name="Andreote F.D."/>
            <person name="Dini-Andreote F."/>
            <person name="Conti R."/>
            <person name="Araujo J.M."/>
            <person name="Araujo W.L."/>
        </authorList>
    </citation>
    <scope>NUCLEOTIDE SEQUENCE [LARGE SCALE GENOMIC DNA]</scope>
    <source>
        <strain evidence="8 9">SR1.6/4</strain>
    </source>
</reference>
<comment type="subcellular location">
    <subcellularLocation>
        <location evidence="1">Cell membrane</location>
        <topology evidence="1">Multi-pass membrane protein</topology>
    </subcellularLocation>
</comment>
<proteinExistence type="predicted"/>
<feature type="transmembrane region" description="Helical" evidence="6">
    <location>
        <begin position="136"/>
        <end position="154"/>
    </location>
</feature>
<accession>A0ABU7T797</accession>
<sequence>MSASVTLSPVSARRPLSASAALGSSRAVQSLGGAVVRRVSRGGPALLLGGAILLWGANWPVMKLGLNHVSPLWFSALRFALGAACLFGWQALRGEIRRPRRADLPVLASIGLLQMMLFTALGALAMTHLPAGRSAILSYTTPIWVVPAAVLIFGERIEGRRWAGIGLAGLGVLVLFNPHAIDWGNGEIVAAHAMLLAASAAWAVCILHLRYGGAVSSAVQLAPWQMLLAAAVLLPLAAAIEGPFTGDGSAAFWACLVFVGPLATAFAFCAVNAASRRLPASAMSTAMLAVPVTGLAIATATLGEAPGLDLILGAGAIILGIAVSAMPSRGGRG</sequence>
<evidence type="ECO:0000259" key="7">
    <source>
        <dbReference type="Pfam" id="PF00892"/>
    </source>
</evidence>
<gene>
    <name evidence="8" type="ORF">MRSR164_04920</name>
</gene>
<feature type="transmembrane region" description="Helical" evidence="6">
    <location>
        <begin position="221"/>
        <end position="238"/>
    </location>
</feature>
<feature type="transmembrane region" description="Helical" evidence="6">
    <location>
        <begin position="104"/>
        <end position="124"/>
    </location>
</feature>
<keyword evidence="9" id="KW-1185">Reference proteome</keyword>